<accession>A0A1M7XU67</accession>
<reference evidence="1 2" key="1">
    <citation type="submission" date="2016-11" db="EMBL/GenBank/DDBJ databases">
        <authorList>
            <consortium name="Urmite Genomes"/>
        </authorList>
    </citation>
    <scope>NUCLEOTIDE SEQUENCE [LARGE SCALE GENOMIC DNA]</scope>
    <source>
        <strain evidence="1 2">A11</strain>
    </source>
</reference>
<organism evidence="1 2">
    <name type="scientific">Cedratvirus A11</name>
    <dbReference type="NCBI Taxonomy" id="1903266"/>
    <lineage>
        <taxon>Viruses</taxon>
        <taxon>Pithoviruses</taxon>
        <taxon>Orthocedratvirinae</taxon>
        <taxon>Alphacedratvirus</taxon>
        <taxon>Alphacedratvirus aljazairmassiliense</taxon>
    </lineage>
</organism>
<evidence type="ECO:0000313" key="1">
    <source>
        <dbReference type="EMBL" id="SHO33242.1"/>
    </source>
</evidence>
<protein>
    <submittedName>
        <fullName evidence="1">Uncharacterized protein</fullName>
    </submittedName>
</protein>
<sequence length="364" mass="42390">MARSLYSTVLHNYTYEEIKDLCFTPGSTFGSAFDCQWGVWRDKAVVDFNISPQFFDLVGSFASNGIRTLSGPQRYLQIATYIELNIYSIARVDKDSLVEGVYEPEAGIQEAWGREEPEAMIWFAQHLGPEKVREVEKLISDRRIWKRDHPKVYFSDEDDLDYLSLVVESGNLDILDQIIHRYFILPDGFSIEKDIPRIPFWEMYDEDGNDRTLLNLPLQEIPTDDFVQTVIHSGDVRIVDFFRSIFGDDVFVENIAERHLSAYGSERHRKPEEAYTIDLRFLERVITKNPFVNYGYSIETLLHSANYGTKEQSSNIEENMGNIPYLMALFSSLPYDKELVIDLVEDERFRKDYPLSVSLLERYI</sequence>
<proteinExistence type="predicted"/>
<dbReference type="RefSeq" id="YP_009329114.1">
    <property type="nucleotide sequence ID" value="NC_032108.1"/>
</dbReference>
<name>A0A1M7XU67_9VIRU</name>
<dbReference type="Proteomes" id="UP000201465">
    <property type="component" value="Segment"/>
</dbReference>
<evidence type="ECO:0000313" key="2">
    <source>
        <dbReference type="Proteomes" id="UP000201465"/>
    </source>
</evidence>
<gene>
    <name evidence="1" type="ORF">BQ3484_174</name>
</gene>
<keyword evidence="2" id="KW-1185">Reference proteome</keyword>
<dbReference type="KEGG" id="vg:30523123"/>
<dbReference type="GeneID" id="30523123"/>
<dbReference type="EMBL" id="LT671577">
    <property type="protein sequence ID" value="SHO33242.1"/>
    <property type="molecule type" value="Genomic_DNA"/>
</dbReference>